<keyword evidence="2" id="KW-1185">Reference proteome</keyword>
<name>A0ABT3GHF2_9BACT</name>
<evidence type="ECO:0000313" key="1">
    <source>
        <dbReference type="EMBL" id="MCW1922698.1"/>
    </source>
</evidence>
<accession>A0ABT3GHF2</accession>
<evidence type="ECO:0000313" key="2">
    <source>
        <dbReference type="Proteomes" id="UP001320876"/>
    </source>
</evidence>
<protein>
    <submittedName>
        <fullName evidence="1">Uncharacterized protein</fullName>
    </submittedName>
</protein>
<reference evidence="1 2" key="1">
    <citation type="submission" date="2022-10" db="EMBL/GenBank/DDBJ databases">
        <title>Luteolibacter arcticus strain CCTCC AB 2014275, whole genome shotgun sequencing project.</title>
        <authorList>
            <person name="Zhao G."/>
            <person name="Shen L."/>
        </authorList>
    </citation>
    <scope>NUCLEOTIDE SEQUENCE [LARGE SCALE GENOMIC DNA]</scope>
    <source>
        <strain evidence="1 2">CCTCC AB 2014275</strain>
    </source>
</reference>
<dbReference type="Proteomes" id="UP001320876">
    <property type="component" value="Unassembled WGS sequence"/>
</dbReference>
<organism evidence="1 2">
    <name type="scientific">Luteolibacter arcticus</name>
    <dbReference type="NCBI Taxonomy" id="1581411"/>
    <lineage>
        <taxon>Bacteria</taxon>
        <taxon>Pseudomonadati</taxon>
        <taxon>Verrucomicrobiota</taxon>
        <taxon>Verrucomicrobiia</taxon>
        <taxon>Verrucomicrobiales</taxon>
        <taxon>Verrucomicrobiaceae</taxon>
        <taxon>Luteolibacter</taxon>
    </lineage>
</organism>
<proteinExistence type="predicted"/>
<dbReference type="RefSeq" id="WP_264486806.1">
    <property type="nucleotide sequence ID" value="NZ_JAPDDT010000003.1"/>
</dbReference>
<sequence length="120" mass="13224">MIIASEPLTSDLLHILQHSLGVDRYGQGEQYRNSFCTGPGSKDFEKCRALCDASLMIDSGPQPIAGGMHYFRVTPAGIDAVALQSPAPPKLTRSKQRYRDYLRADSSLTFAEWLGIKGTY</sequence>
<dbReference type="EMBL" id="JAPDDT010000003">
    <property type="protein sequence ID" value="MCW1922698.1"/>
    <property type="molecule type" value="Genomic_DNA"/>
</dbReference>
<comment type="caution">
    <text evidence="1">The sequence shown here is derived from an EMBL/GenBank/DDBJ whole genome shotgun (WGS) entry which is preliminary data.</text>
</comment>
<gene>
    <name evidence="1" type="ORF">OKA05_09045</name>
</gene>